<dbReference type="InterPro" id="IPR000719">
    <property type="entry name" value="Prot_kinase_dom"/>
</dbReference>
<dbReference type="Pfam" id="PF13374">
    <property type="entry name" value="TPR_10"/>
    <property type="match status" value="2"/>
</dbReference>
<evidence type="ECO:0000313" key="10">
    <source>
        <dbReference type="EMBL" id="QTD52477.1"/>
    </source>
</evidence>
<dbReference type="InterPro" id="IPR019734">
    <property type="entry name" value="TPR_rpt"/>
</dbReference>
<dbReference type="Pfam" id="PF13424">
    <property type="entry name" value="TPR_12"/>
    <property type="match status" value="2"/>
</dbReference>
<dbReference type="PROSITE" id="PS50011">
    <property type="entry name" value="PROTEIN_KINASE_DOM"/>
    <property type="match status" value="1"/>
</dbReference>
<keyword evidence="8" id="KW-0472">Membrane</keyword>
<dbReference type="KEGG" id="scor:J3U87_08395"/>
<dbReference type="PROSITE" id="PS00108">
    <property type="entry name" value="PROTEIN_KINASE_ST"/>
    <property type="match status" value="1"/>
</dbReference>
<accession>A0A8A4TSW3</accession>
<dbReference type="PROSITE" id="PS00107">
    <property type="entry name" value="PROTEIN_KINASE_ATP"/>
    <property type="match status" value="1"/>
</dbReference>
<dbReference type="SUPFAM" id="SSF81901">
    <property type="entry name" value="HCP-like"/>
    <property type="match status" value="1"/>
</dbReference>
<evidence type="ECO:0000259" key="9">
    <source>
        <dbReference type="PROSITE" id="PS50011"/>
    </source>
</evidence>
<dbReference type="InterPro" id="IPR011009">
    <property type="entry name" value="Kinase-like_dom_sf"/>
</dbReference>
<dbReference type="PANTHER" id="PTHR43289">
    <property type="entry name" value="MITOGEN-ACTIVATED PROTEIN KINASE KINASE KINASE 20-RELATED"/>
    <property type="match status" value="1"/>
</dbReference>
<dbReference type="RefSeq" id="WP_237382586.1">
    <property type="nucleotide sequence ID" value="NZ_CP071793.1"/>
</dbReference>
<dbReference type="SMART" id="SM00028">
    <property type="entry name" value="TPR"/>
    <property type="match status" value="8"/>
</dbReference>
<evidence type="ECO:0000256" key="4">
    <source>
        <dbReference type="ARBA" id="ARBA00022840"/>
    </source>
</evidence>
<feature type="domain" description="Protein kinase" evidence="9">
    <location>
        <begin position="82"/>
        <end position="395"/>
    </location>
</feature>
<evidence type="ECO:0000256" key="3">
    <source>
        <dbReference type="ARBA" id="ARBA00022777"/>
    </source>
</evidence>
<dbReference type="PROSITE" id="PS50005">
    <property type="entry name" value="TPR"/>
    <property type="match status" value="1"/>
</dbReference>
<dbReference type="Proteomes" id="UP000663929">
    <property type="component" value="Chromosome"/>
</dbReference>
<dbReference type="PANTHER" id="PTHR43289:SF34">
    <property type="entry name" value="SERINE_THREONINE-PROTEIN KINASE YBDM-RELATED"/>
    <property type="match status" value="1"/>
</dbReference>
<evidence type="ECO:0000256" key="1">
    <source>
        <dbReference type="ARBA" id="ARBA00022679"/>
    </source>
</evidence>
<evidence type="ECO:0000256" key="8">
    <source>
        <dbReference type="SAM" id="Phobius"/>
    </source>
</evidence>
<name>A0A8A4TSW3_SULCO</name>
<dbReference type="InterPro" id="IPR002885">
    <property type="entry name" value="PPR_rpt"/>
</dbReference>
<evidence type="ECO:0000256" key="2">
    <source>
        <dbReference type="ARBA" id="ARBA00022741"/>
    </source>
</evidence>
<reference evidence="10" key="1">
    <citation type="submission" date="2021-03" db="EMBL/GenBank/DDBJ databases">
        <title>Acanthopleuribacteraceae sp. M133.</title>
        <authorList>
            <person name="Wang G."/>
        </authorList>
    </citation>
    <scope>NUCLEOTIDE SEQUENCE</scope>
    <source>
        <strain evidence="10">M133</strain>
    </source>
</reference>
<organism evidence="10 11">
    <name type="scientific">Sulfidibacter corallicola</name>
    <dbReference type="NCBI Taxonomy" id="2818388"/>
    <lineage>
        <taxon>Bacteria</taxon>
        <taxon>Pseudomonadati</taxon>
        <taxon>Acidobacteriota</taxon>
        <taxon>Holophagae</taxon>
        <taxon>Acanthopleuribacterales</taxon>
        <taxon>Acanthopleuribacteraceae</taxon>
        <taxon>Sulfidibacter</taxon>
    </lineage>
</organism>
<dbReference type="Gene3D" id="1.10.510.10">
    <property type="entry name" value="Transferase(Phosphotransferase) domain 1"/>
    <property type="match status" value="1"/>
</dbReference>
<dbReference type="GO" id="GO:0004674">
    <property type="term" value="F:protein serine/threonine kinase activity"/>
    <property type="evidence" value="ECO:0007669"/>
    <property type="project" value="UniProtKB-KW"/>
</dbReference>
<dbReference type="InterPro" id="IPR017441">
    <property type="entry name" value="Protein_kinase_ATP_BS"/>
</dbReference>
<feature type="transmembrane region" description="Helical" evidence="8">
    <location>
        <begin position="420"/>
        <end position="441"/>
    </location>
</feature>
<dbReference type="SUPFAM" id="SSF48452">
    <property type="entry name" value="TPR-like"/>
    <property type="match status" value="2"/>
</dbReference>
<dbReference type="SMART" id="SM00220">
    <property type="entry name" value="S_TKc"/>
    <property type="match status" value="1"/>
</dbReference>
<dbReference type="AlphaFoldDB" id="A0A8A4TSW3"/>
<keyword evidence="10" id="KW-0723">Serine/threonine-protein kinase</keyword>
<evidence type="ECO:0000313" key="11">
    <source>
        <dbReference type="Proteomes" id="UP000663929"/>
    </source>
</evidence>
<feature type="repeat" description="TPR" evidence="5">
    <location>
        <begin position="854"/>
        <end position="887"/>
    </location>
</feature>
<feature type="region of interest" description="Disordered" evidence="7">
    <location>
        <begin position="103"/>
        <end position="124"/>
    </location>
</feature>
<keyword evidence="2 6" id="KW-0547">Nucleotide-binding</keyword>
<keyword evidence="8" id="KW-1133">Transmembrane helix</keyword>
<dbReference type="InterPro" id="IPR011990">
    <property type="entry name" value="TPR-like_helical_dom_sf"/>
</dbReference>
<feature type="compositionally biased region" description="Polar residues" evidence="7">
    <location>
        <begin position="15"/>
        <end position="24"/>
    </location>
</feature>
<keyword evidence="8" id="KW-0812">Transmembrane</keyword>
<keyword evidence="11" id="KW-1185">Reference proteome</keyword>
<dbReference type="SUPFAM" id="SSF56112">
    <property type="entry name" value="Protein kinase-like (PK-like)"/>
    <property type="match status" value="1"/>
</dbReference>
<dbReference type="GO" id="GO:0005524">
    <property type="term" value="F:ATP binding"/>
    <property type="evidence" value="ECO:0007669"/>
    <property type="project" value="UniProtKB-UniRule"/>
</dbReference>
<dbReference type="InterPro" id="IPR008271">
    <property type="entry name" value="Ser/Thr_kinase_AS"/>
</dbReference>
<evidence type="ECO:0000256" key="5">
    <source>
        <dbReference type="PROSITE-ProRule" id="PRU00339"/>
    </source>
</evidence>
<dbReference type="Pfam" id="PF01535">
    <property type="entry name" value="PPR"/>
    <property type="match status" value="1"/>
</dbReference>
<dbReference type="Pfam" id="PF00069">
    <property type="entry name" value="Pkinase"/>
    <property type="match status" value="1"/>
</dbReference>
<proteinExistence type="predicted"/>
<gene>
    <name evidence="10" type="ORF">J3U87_08395</name>
</gene>
<evidence type="ECO:0000256" key="7">
    <source>
        <dbReference type="SAM" id="MobiDB-lite"/>
    </source>
</evidence>
<dbReference type="Gene3D" id="1.25.40.10">
    <property type="entry name" value="Tetratricopeptide repeat domain"/>
    <property type="match status" value="3"/>
</dbReference>
<dbReference type="CDD" id="cd14014">
    <property type="entry name" value="STKc_PknB_like"/>
    <property type="match status" value="1"/>
</dbReference>
<dbReference type="Gene3D" id="3.30.200.20">
    <property type="entry name" value="Phosphorylase Kinase, domain 1"/>
    <property type="match status" value="2"/>
</dbReference>
<sequence length="944" mass="105754">MSEKKPNPSEAECAQTPQERTLPTESLPLQDGVQASPVQTWEPTLDFEPVAVDPFPDALADGDREEAEINDKLAPGPVIGPFRLIRKIGQGGMGEVYLAQRLGTGREGDSPGGRGAAGKGESVTSLTGEGFNQKVALKLIKPGLSTEDIMQRFFRERRIMAGLDHPNIGRFIDGGVSDDGRSWFALEYIRGEKLDAYCRKKNLSIRQRLELFLPIVQAVEYAHSRLIVHRDLKPSNILVDEFGTPHLLDFGIAKLLEETEEEALTRTGAMIMTPDYAAPEQFLGLMITAETDIYQLGLVLYLLLTDRKPLRIKGRTLREMERGILDGAPLLPSEAVMQDGGKPVDFFEYGDISPTQRRRQLRGDLDCIVMRAIDTEPQRRYGSVNAFGADIRNYLEGRPITARKDSLLYRWKKYCNRHKTALSIAVLFFLAIGALTGYYTYRLAKEKGIALSEAQRAEAARVKAEMANRESAEVVRFMQSLFAHNDPSKTGGEEVTARELLETGADRIRRDLAGQPATRARLLTAIGAAYAKLGFYPQAERHLEESLLHWRDHQRGGLNHVEALAALGELYMYMERENEGAAKLEEAAEYMQTAGLTNVTLGEVYGLLAVMYGREGKMDEAERLHREANAIFESQLPETHFLVHTARYNYGYFLYRNGKYPQAETLLQKVARLRESHLPVDHPDLGISYSGLGNLYAKMGQPEKAAAYLEKAHTIFTRVHGEFHPFTLITLNSLALACIQLARFEEAERYLLKIKAKKERDFGVGHARMAVTLVNLGRLYFEAEDFVRAETHMRQGHEIYTKHVGEDHPRTALAGMSLGRALIALDRLAEAEDLLVNARGVLEKIYGNDHSNRAECLAHLGHLRQKQGKPAEALDLFNEALDVFHRAFGENHPQIARLLLERSVVRGQLGLKADADADLVRALNMPGLSDELKKELERAKTEQY</sequence>
<protein>
    <submittedName>
        <fullName evidence="10">Serine/threonine protein kinase</fullName>
    </submittedName>
</protein>
<dbReference type="EMBL" id="CP071793">
    <property type="protein sequence ID" value="QTD52477.1"/>
    <property type="molecule type" value="Genomic_DNA"/>
</dbReference>
<evidence type="ECO:0000256" key="6">
    <source>
        <dbReference type="PROSITE-ProRule" id="PRU10141"/>
    </source>
</evidence>
<feature type="transmembrane region" description="Helical" evidence="8">
    <location>
        <begin position="282"/>
        <end position="304"/>
    </location>
</feature>
<keyword evidence="3 10" id="KW-0418">Kinase</keyword>
<keyword evidence="4 6" id="KW-0067">ATP-binding</keyword>
<feature type="binding site" evidence="6">
    <location>
        <position position="119"/>
    </location>
    <ligand>
        <name>ATP</name>
        <dbReference type="ChEBI" id="CHEBI:30616"/>
    </ligand>
</feature>
<keyword evidence="5" id="KW-0802">TPR repeat</keyword>
<feature type="region of interest" description="Disordered" evidence="7">
    <location>
        <begin position="1"/>
        <end position="40"/>
    </location>
</feature>
<keyword evidence="1" id="KW-0808">Transferase</keyword>